<feature type="domain" description="Peptidase M56" evidence="4">
    <location>
        <begin position="6"/>
        <end position="296"/>
    </location>
</feature>
<dbReference type="EMBL" id="BMIH01000002">
    <property type="protein sequence ID" value="GGB27564.1"/>
    <property type="molecule type" value="Genomic_DNA"/>
</dbReference>
<proteinExistence type="predicted"/>
<evidence type="ECO:0000313" key="5">
    <source>
        <dbReference type="EMBL" id="GGB27564.1"/>
    </source>
</evidence>
<evidence type="ECO:0000256" key="1">
    <source>
        <dbReference type="SAM" id="Coils"/>
    </source>
</evidence>
<dbReference type="CDD" id="cd07341">
    <property type="entry name" value="M56_BlaR1_MecR1_like"/>
    <property type="match status" value="1"/>
</dbReference>
<dbReference type="InterPro" id="IPR052173">
    <property type="entry name" value="Beta-lactam_resp_regulator"/>
</dbReference>
<dbReference type="RefSeq" id="WP_188658260.1">
    <property type="nucleotide sequence ID" value="NZ_BMIH01000002.1"/>
</dbReference>
<sequence>MIAWLTEALVASALLMLLVLLVRAPVRRVFGPQVAYALWALPVLRLVTPPLPAAWREQAVMPISRAGEAVSVMIAAPVATPLVEAAPAPAATGMAVAAAPAMVEAPSVLAALPLPLLVAGLWAVGAGGFFLYHFLRHRRFCRGLLRAARTVDEVDGVRVVETPAAAGPLAFGLQLGGLGRRFVAFPDDFADRYDPEERELALAHELGHHARGDLFANWIGLAVLAIHWFNPLAWRAFRAFRADQELANDARVLAGRSRADRHIYACAIVKAAHGGAVAATCHLHTISDLKGRLRMLSITRLSRARLATGATAVAGLVATGLLVTASGTEAAAAITAKVEDATGVRLAAPPVPPVPAVPAVSAKADLVAVTRKPLRVVVKRAGTTQVYEGTDASRYLAQHPLPPLPPMPATPVTPVTPVAAATAPRPPVPPRPPVAGDTVVINEGQTMIIRNGDCTPPTGPSVVQRDHDGRREMVVCRNRISAMAARAQAQAQVAMRQADRSARVAELQASAAERQAADAERQAHWAERSALASRRAGVSQALASIDIARRSIEANRSLTAEQRHDALAGLQDAQNELRDSLNDE</sequence>
<reference evidence="5" key="2">
    <citation type="submission" date="2020-09" db="EMBL/GenBank/DDBJ databases">
        <authorList>
            <person name="Sun Q."/>
            <person name="Zhou Y."/>
        </authorList>
    </citation>
    <scope>NUCLEOTIDE SEQUENCE</scope>
    <source>
        <strain evidence="5">CGMCC 1.15330</strain>
    </source>
</reference>
<dbReference type="InterPro" id="IPR008756">
    <property type="entry name" value="Peptidase_M56"/>
</dbReference>
<keyword evidence="3" id="KW-0472">Membrane</keyword>
<dbReference type="AlphaFoldDB" id="A0A916WRG6"/>
<feature type="coiled-coil region" evidence="1">
    <location>
        <begin position="495"/>
        <end position="529"/>
    </location>
</feature>
<dbReference type="PANTHER" id="PTHR34978">
    <property type="entry name" value="POSSIBLE SENSOR-TRANSDUCER PROTEIN BLAR"/>
    <property type="match status" value="1"/>
</dbReference>
<dbReference type="PANTHER" id="PTHR34978:SF3">
    <property type="entry name" value="SLR0241 PROTEIN"/>
    <property type="match status" value="1"/>
</dbReference>
<keyword evidence="1" id="KW-0175">Coiled coil</keyword>
<keyword evidence="3" id="KW-0812">Transmembrane</keyword>
<comment type="caution">
    <text evidence="5">The sequence shown here is derived from an EMBL/GenBank/DDBJ whole genome shotgun (WGS) entry which is preliminary data.</text>
</comment>
<evidence type="ECO:0000256" key="2">
    <source>
        <dbReference type="SAM" id="MobiDB-lite"/>
    </source>
</evidence>
<keyword evidence="6" id="KW-1185">Reference proteome</keyword>
<organism evidence="5 6">
    <name type="scientific">Sphingomonas metalli</name>
    <dbReference type="NCBI Taxonomy" id="1779358"/>
    <lineage>
        <taxon>Bacteria</taxon>
        <taxon>Pseudomonadati</taxon>
        <taxon>Pseudomonadota</taxon>
        <taxon>Alphaproteobacteria</taxon>
        <taxon>Sphingomonadales</taxon>
        <taxon>Sphingomonadaceae</taxon>
        <taxon>Sphingomonas</taxon>
    </lineage>
</organism>
<keyword evidence="3" id="KW-1133">Transmembrane helix</keyword>
<feature type="region of interest" description="Disordered" evidence="2">
    <location>
        <begin position="565"/>
        <end position="584"/>
    </location>
</feature>
<reference evidence="5" key="1">
    <citation type="journal article" date="2014" name="Int. J. Syst. Evol. Microbiol.">
        <title>Complete genome sequence of Corynebacterium casei LMG S-19264T (=DSM 44701T), isolated from a smear-ripened cheese.</title>
        <authorList>
            <consortium name="US DOE Joint Genome Institute (JGI-PGF)"/>
            <person name="Walter F."/>
            <person name="Albersmeier A."/>
            <person name="Kalinowski J."/>
            <person name="Ruckert C."/>
        </authorList>
    </citation>
    <scope>NUCLEOTIDE SEQUENCE</scope>
    <source>
        <strain evidence="5">CGMCC 1.15330</strain>
    </source>
</reference>
<dbReference type="Pfam" id="PF05569">
    <property type="entry name" value="Peptidase_M56"/>
    <property type="match status" value="1"/>
</dbReference>
<name>A0A916WRG6_9SPHN</name>
<evidence type="ECO:0000256" key="3">
    <source>
        <dbReference type="SAM" id="Phobius"/>
    </source>
</evidence>
<protein>
    <recommendedName>
        <fullName evidence="4">Peptidase M56 domain-containing protein</fullName>
    </recommendedName>
</protein>
<evidence type="ECO:0000259" key="4">
    <source>
        <dbReference type="Pfam" id="PF05569"/>
    </source>
</evidence>
<gene>
    <name evidence="5" type="ORF">GCM10011380_16540</name>
</gene>
<feature type="transmembrane region" description="Helical" evidence="3">
    <location>
        <begin position="112"/>
        <end position="135"/>
    </location>
</feature>
<feature type="compositionally biased region" description="Basic and acidic residues" evidence="2">
    <location>
        <begin position="575"/>
        <end position="584"/>
    </location>
</feature>
<accession>A0A916WRG6</accession>
<dbReference type="Proteomes" id="UP000623067">
    <property type="component" value="Unassembled WGS sequence"/>
</dbReference>
<evidence type="ECO:0000313" key="6">
    <source>
        <dbReference type="Proteomes" id="UP000623067"/>
    </source>
</evidence>